<dbReference type="OrthoDB" id="6766775at2759"/>
<organism evidence="4 5">
    <name type="scientific">Chanos chanos</name>
    <name type="common">Milkfish</name>
    <name type="synonym">Mugil chanos</name>
    <dbReference type="NCBI Taxonomy" id="29144"/>
    <lineage>
        <taxon>Eukaryota</taxon>
        <taxon>Metazoa</taxon>
        <taxon>Chordata</taxon>
        <taxon>Craniata</taxon>
        <taxon>Vertebrata</taxon>
        <taxon>Euteleostomi</taxon>
        <taxon>Actinopterygii</taxon>
        <taxon>Neopterygii</taxon>
        <taxon>Teleostei</taxon>
        <taxon>Ostariophysi</taxon>
        <taxon>Gonorynchiformes</taxon>
        <taxon>Chanidae</taxon>
        <taxon>Chanos</taxon>
    </lineage>
</organism>
<dbReference type="GO" id="GO:0036158">
    <property type="term" value="P:outer dynein arm assembly"/>
    <property type="evidence" value="ECO:0007669"/>
    <property type="project" value="TreeGrafter"/>
</dbReference>
<evidence type="ECO:0000313" key="4">
    <source>
        <dbReference type="Proteomes" id="UP000504632"/>
    </source>
</evidence>
<evidence type="ECO:0000313" key="5">
    <source>
        <dbReference type="RefSeq" id="XP_030640862.1"/>
    </source>
</evidence>
<feature type="domain" description="ODAD1 central coiled coil region" evidence="3">
    <location>
        <begin position="70"/>
        <end position="203"/>
    </location>
</feature>
<protein>
    <submittedName>
        <fullName evidence="5 6">Coiled-coil domain-containing protein 63-like isoform X1</fullName>
    </submittedName>
</protein>
<dbReference type="GO" id="GO:0003341">
    <property type="term" value="P:cilium movement"/>
    <property type="evidence" value="ECO:0007669"/>
    <property type="project" value="TreeGrafter"/>
</dbReference>
<reference evidence="5 6" key="1">
    <citation type="submission" date="2025-04" db="UniProtKB">
        <authorList>
            <consortium name="RefSeq"/>
        </authorList>
    </citation>
    <scope>IDENTIFICATION</scope>
</reference>
<dbReference type="Proteomes" id="UP000504632">
    <property type="component" value="Chromosome 9"/>
</dbReference>
<gene>
    <name evidence="5 6" type="primary">LOC115821229</name>
</gene>
<dbReference type="InterPro" id="IPR051876">
    <property type="entry name" value="ODA-DC/CCD"/>
</dbReference>
<proteinExistence type="predicted"/>
<evidence type="ECO:0000259" key="3">
    <source>
        <dbReference type="Pfam" id="PF21773"/>
    </source>
</evidence>
<feature type="domain" description="ODAD1 central coiled coil region" evidence="3">
    <location>
        <begin position="234"/>
        <end position="382"/>
    </location>
</feature>
<feature type="coiled-coil region" evidence="2">
    <location>
        <begin position="86"/>
        <end position="148"/>
    </location>
</feature>
<keyword evidence="1 2" id="KW-0175">Coiled coil</keyword>
<dbReference type="PANTHER" id="PTHR21694">
    <property type="entry name" value="COILED-COIL DOMAIN-CONTAINING PROTEIN 63"/>
    <property type="match status" value="1"/>
</dbReference>
<dbReference type="PANTHER" id="PTHR21694:SF18">
    <property type="entry name" value="COILED-COIL DOMAIN-CONTAINING PROTEIN 63"/>
    <property type="match status" value="1"/>
</dbReference>
<dbReference type="RefSeq" id="XP_030640863.1">
    <property type="nucleotide sequence ID" value="XM_030785003.1"/>
</dbReference>
<evidence type="ECO:0000256" key="2">
    <source>
        <dbReference type="SAM" id="Coils"/>
    </source>
</evidence>
<evidence type="ECO:0000313" key="6">
    <source>
        <dbReference type="RefSeq" id="XP_030640863.1"/>
    </source>
</evidence>
<evidence type="ECO:0000256" key="1">
    <source>
        <dbReference type="ARBA" id="ARBA00023054"/>
    </source>
</evidence>
<dbReference type="InterPro" id="IPR049258">
    <property type="entry name" value="ODAD1_CC"/>
</dbReference>
<dbReference type="GeneID" id="115821229"/>
<dbReference type="GO" id="GO:0005930">
    <property type="term" value="C:axoneme"/>
    <property type="evidence" value="ECO:0007669"/>
    <property type="project" value="TreeGrafter"/>
</dbReference>
<accession>A0A6J2WAB1</accession>
<dbReference type="RefSeq" id="XP_030640862.1">
    <property type="nucleotide sequence ID" value="XM_030785002.1"/>
</dbReference>
<sequence>MNHPRRERLSDQHTHLLGKSEHYVSLIREQKTHLARLDSKMKEIQERIWVKKREMGGRLYIQKRPRHQIKHTGIMENRINQATTCFDVLLADNQLLREDIDHLRRQRNTLATMFKQLSKETLQQNSEIKKLEEKSVQAYNQRSEALARMLAVKERGKKDTVHYHTEMIELKRVIDHEIKLRRFMEQKSQENILVAENQGAKKKSINFPSFVCHCFISLSTSNSSLRAGVCNKPNEPQQTQHEKTGGDSMETYQAVHTHIMELTGESDLQEIGRKFKDNEKKNFACFSYINVLNIEGTRLRDRINKLMRDTQQFELKNKQHTDRWQGRLHELEAELELRCCRANSLMTQCMLVCKTLDQLRNAMSDLFSKMTCDPSTITARLGFSTEVKDDNADQFLSILEGRVHEWLMVLVESVFKEAEEQELLPQNLLIRGCSLLPSPRSSAAEVPFTASFLDRDNGTVLEQGSEKLMDYQSLCEQVLPQVLHTEQGKTIRMPVTPQRGRKRVGTGGRSV</sequence>
<keyword evidence="4" id="KW-1185">Reference proteome</keyword>
<dbReference type="Pfam" id="PF21773">
    <property type="entry name" value="ODAD1_CC"/>
    <property type="match status" value="2"/>
</dbReference>
<dbReference type="AlphaFoldDB" id="A0A6J2WAB1"/>
<name>A0A6J2WAB1_CHACN</name>